<proteinExistence type="predicted"/>
<gene>
    <name evidence="1" type="ORF">DEO72_LG8g973</name>
</gene>
<sequence>MTFCVACATSSRMGCCIFQQGVGAMVFPVLAWFATPLTGTSSSGGVLWRLLTVFERFWLSSIC</sequence>
<organism evidence="1 2">
    <name type="scientific">Vigna unguiculata</name>
    <name type="common">Cowpea</name>
    <dbReference type="NCBI Taxonomy" id="3917"/>
    <lineage>
        <taxon>Eukaryota</taxon>
        <taxon>Viridiplantae</taxon>
        <taxon>Streptophyta</taxon>
        <taxon>Embryophyta</taxon>
        <taxon>Tracheophyta</taxon>
        <taxon>Spermatophyta</taxon>
        <taxon>Magnoliopsida</taxon>
        <taxon>eudicotyledons</taxon>
        <taxon>Gunneridae</taxon>
        <taxon>Pentapetalae</taxon>
        <taxon>rosids</taxon>
        <taxon>fabids</taxon>
        <taxon>Fabales</taxon>
        <taxon>Fabaceae</taxon>
        <taxon>Papilionoideae</taxon>
        <taxon>50 kb inversion clade</taxon>
        <taxon>NPAAA clade</taxon>
        <taxon>indigoferoid/millettioid clade</taxon>
        <taxon>Phaseoleae</taxon>
        <taxon>Vigna</taxon>
    </lineage>
</organism>
<keyword evidence="2" id="KW-1185">Reference proteome</keyword>
<dbReference type="Proteomes" id="UP000501690">
    <property type="component" value="Linkage Group LG8"/>
</dbReference>
<accession>A0A4D6MN90</accession>
<evidence type="ECO:0000313" key="2">
    <source>
        <dbReference type="Proteomes" id="UP000501690"/>
    </source>
</evidence>
<dbReference type="EMBL" id="CP039352">
    <property type="protein sequence ID" value="QCE02956.1"/>
    <property type="molecule type" value="Genomic_DNA"/>
</dbReference>
<name>A0A4D6MN90_VIGUN</name>
<dbReference type="AlphaFoldDB" id="A0A4D6MN90"/>
<evidence type="ECO:0000313" key="1">
    <source>
        <dbReference type="EMBL" id="QCE02956.1"/>
    </source>
</evidence>
<reference evidence="1 2" key="1">
    <citation type="submission" date="2019-04" db="EMBL/GenBank/DDBJ databases">
        <title>An improved genome assembly and genetic linkage map for asparagus bean, Vigna unguiculata ssp. sesquipedialis.</title>
        <authorList>
            <person name="Xia Q."/>
            <person name="Zhang R."/>
            <person name="Dong Y."/>
        </authorList>
    </citation>
    <scope>NUCLEOTIDE SEQUENCE [LARGE SCALE GENOMIC DNA]</scope>
    <source>
        <tissue evidence="1">Leaf</tissue>
    </source>
</reference>
<protein>
    <submittedName>
        <fullName evidence="1">Uncharacterized protein</fullName>
    </submittedName>
</protein>